<reference evidence="2 3" key="1">
    <citation type="submission" date="2015-08" db="EMBL/GenBank/DDBJ databases">
        <title>Emmonsia species relationships and genome sequence.</title>
        <authorList>
            <person name="Cuomo C.A."/>
            <person name="Schwartz I.S."/>
            <person name="Kenyon C."/>
            <person name="De Hoog G.S."/>
            <person name="Govender N.P."/>
            <person name="Botha A."/>
            <person name="Moreno L."/>
            <person name="De Vries M."/>
            <person name="Munoz J.F."/>
            <person name="Stielow J.B."/>
        </authorList>
    </citation>
    <scope>NUCLEOTIDE SEQUENCE [LARGE SCALE GENOMIC DNA]</scope>
    <source>
        <strain evidence="2 3">EI222</strain>
    </source>
</reference>
<feature type="compositionally biased region" description="Polar residues" evidence="1">
    <location>
        <begin position="464"/>
        <end position="491"/>
    </location>
</feature>
<comment type="caution">
    <text evidence="2">The sequence shown here is derived from an EMBL/GenBank/DDBJ whole genome shotgun (WGS) entry which is preliminary data.</text>
</comment>
<feature type="region of interest" description="Disordered" evidence="1">
    <location>
        <begin position="464"/>
        <end position="515"/>
    </location>
</feature>
<evidence type="ECO:0000313" key="2">
    <source>
        <dbReference type="EMBL" id="OJD24133.1"/>
    </source>
</evidence>
<protein>
    <submittedName>
        <fullName evidence="2">Uncharacterized protein</fullName>
    </submittedName>
</protein>
<keyword evidence="3" id="KW-1185">Reference proteome</keyword>
<dbReference type="VEuPathDB" id="FungiDB:ACJ73_04514"/>
<name>A0A1J9R910_9EURO</name>
<evidence type="ECO:0000313" key="3">
    <source>
        <dbReference type="Proteomes" id="UP000242791"/>
    </source>
</evidence>
<evidence type="ECO:0000256" key="1">
    <source>
        <dbReference type="SAM" id="MobiDB-lite"/>
    </source>
</evidence>
<accession>A0A1J9R910</accession>
<dbReference type="Proteomes" id="UP000242791">
    <property type="component" value="Unassembled WGS sequence"/>
</dbReference>
<sequence>MRQRGTIPAQTNMRFCFHLNAPRRGSMVEECISISGRNGDINVDQVRIIIDKKALSKMSLSSARANIPSQAQSENESDWVDWTDDECAVIDGSDSENDTRPVQKHDRRPLRAMKTSILSMELKGKTCPKNARPLQVAQIRQRIRNSIVDRSGQSRPKRRFLAITGKLSPRAGVALTSREAGSKGASTTRSCLVSGFMRVDTVTSPSTLQDMLQSLYSKEDVRAALQVLQQAPDDALFSVRTDVLTTVINLRKRLMLSDLQKNGVADTIDLERSGQADTRLQHIYAVQPGAKDPKSSVRALFAYRSLGFEFDRYFRRRCGTSRVAELAKDIRKAEKKGGCIRDFLKDRGLDEESSYKAVRFAIKILVLEELFGNPGVSILVSFVYSKIRDLPYLSLRDISHLLSTEGGDFSELAGLARSCSDFVNDGQKQYEAGPNQFNTPGEQNRNARADQAVALQNSNAVAQTASGLHSSNTSPANCQQHSAASPLSHQRNFGRDGPSSDDSCRAKSAEQRTMPTFTSTTKMMPMKKESRFPTPKEGGFMWKDRIETPVDSEEPRMASALNHQSFVLEYSDTGNRSNIIRTPASNVSEFNFDNLPNPLVAVPSNDFDNDWQHFSNQLGGNNIAENLSHTWPNVNTSGIPEFNWHDLPNPLSTDFVSTTAEYDWDNLPNPLIPTAAPGTLPFNWQDLPNPLNVFN</sequence>
<dbReference type="OrthoDB" id="4191186at2759"/>
<organism evidence="2 3">
    <name type="scientific">Blastomyces percursus</name>
    <dbReference type="NCBI Taxonomy" id="1658174"/>
    <lineage>
        <taxon>Eukaryota</taxon>
        <taxon>Fungi</taxon>
        <taxon>Dikarya</taxon>
        <taxon>Ascomycota</taxon>
        <taxon>Pezizomycotina</taxon>
        <taxon>Eurotiomycetes</taxon>
        <taxon>Eurotiomycetidae</taxon>
        <taxon>Onygenales</taxon>
        <taxon>Ajellomycetaceae</taxon>
        <taxon>Blastomyces</taxon>
    </lineage>
</organism>
<proteinExistence type="predicted"/>
<dbReference type="EMBL" id="LGTZ01000629">
    <property type="protein sequence ID" value="OJD24133.1"/>
    <property type="molecule type" value="Genomic_DNA"/>
</dbReference>
<dbReference type="AlphaFoldDB" id="A0A1J9R910"/>
<gene>
    <name evidence="2" type="ORF">ACJ73_04514</name>
</gene>